<evidence type="ECO:0000256" key="6">
    <source>
        <dbReference type="ARBA" id="ARBA00022989"/>
    </source>
</evidence>
<feature type="signal peptide" evidence="11">
    <location>
        <begin position="1"/>
        <end position="27"/>
    </location>
</feature>
<dbReference type="Pfam" id="PF00028">
    <property type="entry name" value="Cadherin"/>
    <property type="match status" value="4"/>
</dbReference>
<evidence type="ECO:0000256" key="2">
    <source>
        <dbReference type="ARBA" id="ARBA00022692"/>
    </source>
</evidence>
<keyword evidence="2 10" id="KW-0812">Transmembrane</keyword>
<dbReference type="OMA" id="ISECSTH"/>
<feature type="domain" description="Cadherin" evidence="12">
    <location>
        <begin position="1032"/>
        <end position="1134"/>
    </location>
</feature>
<dbReference type="SMART" id="SM00112">
    <property type="entry name" value="CA"/>
    <property type="match status" value="8"/>
</dbReference>
<dbReference type="GO" id="GO:0007156">
    <property type="term" value="P:homophilic cell adhesion via plasma membrane adhesion molecules"/>
    <property type="evidence" value="ECO:0007669"/>
    <property type="project" value="InterPro"/>
</dbReference>
<dbReference type="KEGG" id="hazt:108673281"/>
<dbReference type="PRINTS" id="PR00205">
    <property type="entry name" value="CADHERIN"/>
</dbReference>
<feature type="region of interest" description="Disordered" evidence="9">
    <location>
        <begin position="1629"/>
        <end position="1648"/>
    </location>
</feature>
<evidence type="ECO:0000313" key="13">
    <source>
        <dbReference type="Proteomes" id="UP000694843"/>
    </source>
</evidence>
<accession>A0A8B7NS96</accession>
<dbReference type="GeneID" id="108673281"/>
<dbReference type="OrthoDB" id="6379298at2759"/>
<dbReference type="InterPro" id="IPR050971">
    <property type="entry name" value="Cadherin-domain_protein"/>
</dbReference>
<evidence type="ECO:0000256" key="9">
    <source>
        <dbReference type="SAM" id="MobiDB-lite"/>
    </source>
</evidence>
<protein>
    <submittedName>
        <fullName evidence="14">Cadherin-23</fullName>
    </submittedName>
</protein>
<proteinExistence type="predicted"/>
<evidence type="ECO:0000256" key="8">
    <source>
        <dbReference type="PROSITE-ProRule" id="PRU00043"/>
    </source>
</evidence>
<feature type="chain" id="PRO_5034289186" evidence="11">
    <location>
        <begin position="28"/>
        <end position="1660"/>
    </location>
</feature>
<feature type="domain" description="Cadherin" evidence="12">
    <location>
        <begin position="658"/>
        <end position="776"/>
    </location>
</feature>
<feature type="domain" description="Cadherin" evidence="12">
    <location>
        <begin position="145"/>
        <end position="261"/>
    </location>
</feature>
<name>A0A8B7NS96_HYAAZ</name>
<keyword evidence="3" id="KW-0677">Repeat</keyword>
<feature type="compositionally biased region" description="Polar residues" evidence="9">
    <location>
        <begin position="1630"/>
        <end position="1639"/>
    </location>
</feature>
<dbReference type="Gene3D" id="2.60.40.60">
    <property type="entry name" value="Cadherins"/>
    <property type="match status" value="9"/>
</dbReference>
<keyword evidence="13" id="KW-1185">Reference proteome</keyword>
<dbReference type="InterPro" id="IPR002126">
    <property type="entry name" value="Cadherin-like_dom"/>
</dbReference>
<dbReference type="InterPro" id="IPR020894">
    <property type="entry name" value="Cadherin_CS"/>
</dbReference>
<feature type="domain" description="Cadherin" evidence="12">
    <location>
        <begin position="393"/>
        <end position="547"/>
    </location>
</feature>
<comment type="subcellular location">
    <subcellularLocation>
        <location evidence="1">Membrane</location>
    </subcellularLocation>
</comment>
<dbReference type="CDD" id="cd11304">
    <property type="entry name" value="Cadherin_repeat"/>
    <property type="match status" value="7"/>
</dbReference>
<dbReference type="InterPro" id="IPR015919">
    <property type="entry name" value="Cadherin-like_sf"/>
</dbReference>
<dbReference type="PROSITE" id="PS00232">
    <property type="entry name" value="CADHERIN_1"/>
    <property type="match status" value="2"/>
</dbReference>
<evidence type="ECO:0000256" key="4">
    <source>
        <dbReference type="ARBA" id="ARBA00022837"/>
    </source>
</evidence>
<feature type="domain" description="Cadherin" evidence="12">
    <location>
        <begin position="548"/>
        <end position="657"/>
    </location>
</feature>
<reference evidence="14" key="1">
    <citation type="submission" date="2025-08" db="UniProtKB">
        <authorList>
            <consortium name="RefSeq"/>
        </authorList>
    </citation>
    <scope>IDENTIFICATION</scope>
    <source>
        <tissue evidence="14">Whole organism</tissue>
    </source>
</reference>
<dbReference type="PROSITE" id="PS50268">
    <property type="entry name" value="CADHERIN_2"/>
    <property type="match status" value="9"/>
</dbReference>
<feature type="domain" description="Cadherin" evidence="12">
    <location>
        <begin position="1160"/>
        <end position="1255"/>
    </location>
</feature>
<dbReference type="RefSeq" id="XP_018016570.1">
    <property type="nucleotide sequence ID" value="XM_018161081.2"/>
</dbReference>
<evidence type="ECO:0000256" key="5">
    <source>
        <dbReference type="ARBA" id="ARBA00022889"/>
    </source>
</evidence>
<organism evidence="13 14">
    <name type="scientific">Hyalella azteca</name>
    <name type="common">Amphipod</name>
    <dbReference type="NCBI Taxonomy" id="294128"/>
    <lineage>
        <taxon>Eukaryota</taxon>
        <taxon>Metazoa</taxon>
        <taxon>Ecdysozoa</taxon>
        <taxon>Arthropoda</taxon>
        <taxon>Crustacea</taxon>
        <taxon>Multicrustacea</taxon>
        <taxon>Malacostraca</taxon>
        <taxon>Eumalacostraca</taxon>
        <taxon>Peracarida</taxon>
        <taxon>Amphipoda</taxon>
        <taxon>Senticaudata</taxon>
        <taxon>Talitrida</taxon>
        <taxon>Talitroidea</taxon>
        <taxon>Hyalellidae</taxon>
        <taxon>Hyalella</taxon>
    </lineage>
</organism>
<sequence>MSSSGQRALLSSLILILAGILVLPVAALECPKILDQNPDCLQNGKVGTNPENCNIVVNVYEDCEEGSSLFIVEGSSVSFGTSNCKGAVDIDDNNAVVLNNALDAELGSIPPSCLQKIIYTINGTEFSALLQTVDVDEFPPMLTNQAPALTIYTDENNQPDYFLLAINVSDPDYGETSTLSGVLLDTFDDRFALRRHDGCEASSCEVATFDLVAAKSLDYEDGVFYEIEATFTSSDSRGSHNTTQITVLLFINDLPDSPPFWLKIVPTVSVQESDEVGKEVFSVLARDRDIGIDNDINYDITNGNDGGYFAIDKAKGVVTTAKAIDREVLNATFFNLEVMAYEVLANGSMAPDPNNVTQVTNVQVTDVNDCVPEFGAAAMNVTMSELTALAGGGSFVIGYITVEDLDEDQAGEYALTSSQPQHLAFSPRSGSGETNFTVTALYVPDDNIYDYESRPDNDYDIIIEINATEVADPSHVSSTTLIITLIFYPQINSNVASDPSHVSSPTLIITLIFFPQINATEVADPSHVSSITLIITLEDVNDNYPVFKYLQYPASIYENLANELPVINVLATDNDKSDEYGTLSLRYFMFNCDSYFTINDVTGTITVTGQQNLDYEQRDTIECNLEARDLEGGTGYLKGTSTLVVELVDVDDTPPDIAVMSTSYEVLENETVGSVLVSVAATDKDTNASVNFYIIYEDNNRPGVEDWFIIEDRPCEPEEGDFCADVKTNAELDRETQDKVAIKIIAVDNNTDMNAATDSVDVTITLLDVNDKTPVFCDTCAQDDSVYENSPSGSLIARIYATDEDLDDILIYDCSSCDTVVLDNSTGALTVGVNSIDRETQAYINVTITVTDAAGHSAVMEVSITVKDRNDESPVLDEALCGKTYDNVFENAANGTHVVTMTATDKDEGAHAKISYILTKIAGGTGPLSPFAIDADTGEIVVKVGNGITLDREETATWVLQVKAIDSCEFNEPSCTERTNACNITISVQDENDETPYLPAPLTLTANEALTASTYGGGDCLPCLDDLDWVEVSYTDNDEDKPNNQAEIVINYDNSVIYPSNATGQLENFIMKAASKPRTFNLCLKSDMVGNLSRTEALAYNLSLIATDYGEPPLVTYSWIYVNLKPVSEFEPAFCTNITECHGETYILEETTDAGKFRVATDEDNLYAVDDIIYYYIVGQEFANFEIPDPEEPFVKPLKPLDRDYPGPGEYLVLIQATNSKNPPLSQGTDINPTTTAMLQLKIVLIDKNDNAPIFDSEVIYGSVLQTGSVDQVAAYLLATDKDLNETLIYSRIGDINWDPVQYDDSVFQVLDDSVTGTVWLRQSPSNLKGYCTFSVQVTDHLGDEHKDTALVQIFIVTTDDEVSFYFKNDIETLISVEDDVSHACVGSPKLVIRSTFGYLAFITGGGDNTTRDSVVAAHFVDNATAPLRAADSAPGNIVPPNVIESLASSAVTSSQLQSSLRMLGLDLYQVGESPISNRDELEAQLLTYQITLAVVAMVLGSLVFLLTTAYCVRTRKLERRVKVLTTNTFGSHSSDLNRAGLAAVPNSNLFKGEGTNPMFNISLQEFNKQETGSINSGDSVLVGVEDNPEFRDYKAGQKQDNSSRMDAPAYVGADGVASNNPLFAVLDQPSATAPSDQGSDGGSYVAGDLGTPNSNFIFQ</sequence>
<dbReference type="PANTHER" id="PTHR24025">
    <property type="entry name" value="DESMOGLEIN FAMILY MEMBER"/>
    <property type="match status" value="1"/>
</dbReference>
<keyword evidence="11" id="KW-0732">Signal</keyword>
<feature type="domain" description="Cadherin" evidence="12">
    <location>
        <begin position="888"/>
        <end position="998"/>
    </location>
</feature>
<evidence type="ECO:0000256" key="1">
    <source>
        <dbReference type="ARBA" id="ARBA00004370"/>
    </source>
</evidence>
<feature type="domain" description="Cadherin" evidence="12">
    <location>
        <begin position="785"/>
        <end position="876"/>
    </location>
</feature>
<dbReference type="Proteomes" id="UP000694843">
    <property type="component" value="Unplaced"/>
</dbReference>
<evidence type="ECO:0000256" key="11">
    <source>
        <dbReference type="SAM" id="SignalP"/>
    </source>
</evidence>
<dbReference type="GO" id="GO:0005509">
    <property type="term" value="F:calcium ion binding"/>
    <property type="evidence" value="ECO:0007669"/>
    <property type="project" value="UniProtKB-UniRule"/>
</dbReference>
<gene>
    <name evidence="14" type="primary">LOC108673281</name>
</gene>
<evidence type="ECO:0000256" key="10">
    <source>
        <dbReference type="SAM" id="Phobius"/>
    </source>
</evidence>
<keyword evidence="7 10" id="KW-0472">Membrane</keyword>
<dbReference type="GO" id="GO:0005886">
    <property type="term" value="C:plasma membrane"/>
    <property type="evidence" value="ECO:0007669"/>
    <property type="project" value="InterPro"/>
</dbReference>
<keyword evidence="5" id="KW-0130">Cell adhesion</keyword>
<keyword evidence="4 8" id="KW-0106">Calcium</keyword>
<evidence type="ECO:0000313" key="14">
    <source>
        <dbReference type="RefSeq" id="XP_018016570.1"/>
    </source>
</evidence>
<evidence type="ECO:0000256" key="7">
    <source>
        <dbReference type="ARBA" id="ARBA00023136"/>
    </source>
</evidence>
<keyword evidence="6 10" id="KW-1133">Transmembrane helix</keyword>
<dbReference type="PANTHER" id="PTHR24025:SF31">
    <property type="entry name" value="NEURAL-CADHERIN"/>
    <property type="match status" value="1"/>
</dbReference>
<feature type="domain" description="Cadherin" evidence="12">
    <location>
        <begin position="262"/>
        <end position="374"/>
    </location>
</feature>
<evidence type="ECO:0000256" key="3">
    <source>
        <dbReference type="ARBA" id="ARBA00022737"/>
    </source>
</evidence>
<feature type="transmembrane region" description="Helical" evidence="10">
    <location>
        <begin position="1487"/>
        <end position="1513"/>
    </location>
</feature>
<dbReference type="SUPFAM" id="SSF49313">
    <property type="entry name" value="Cadherin-like"/>
    <property type="match status" value="8"/>
</dbReference>
<evidence type="ECO:0000259" key="12">
    <source>
        <dbReference type="PROSITE" id="PS50268"/>
    </source>
</evidence>
<dbReference type="GO" id="GO:0005911">
    <property type="term" value="C:cell-cell junction"/>
    <property type="evidence" value="ECO:0007669"/>
    <property type="project" value="TreeGrafter"/>
</dbReference>